<dbReference type="Proteomes" id="UP000022910">
    <property type="component" value="Unassembled WGS sequence"/>
</dbReference>
<keyword evidence="2" id="KW-1185">Reference proteome</keyword>
<comment type="caution">
    <text evidence="1">The sequence shown here is derived from an EMBL/GenBank/DDBJ whole genome shotgun (WGS) entry which is preliminary data.</text>
</comment>
<reference evidence="1 2" key="1">
    <citation type="submission" date="2014-02" db="EMBL/GenBank/DDBJ databases">
        <title>Single nucleus genome sequencing reveals high similarity among nuclei of an endomycorrhizal fungus.</title>
        <authorList>
            <person name="Lin K."/>
            <person name="Geurts R."/>
            <person name="Zhang Z."/>
            <person name="Limpens E."/>
            <person name="Saunders D.G."/>
            <person name="Mu D."/>
            <person name="Pang E."/>
            <person name="Cao H."/>
            <person name="Cha H."/>
            <person name="Lin T."/>
            <person name="Zhou Q."/>
            <person name="Shang Y."/>
            <person name="Li Y."/>
            <person name="Ivanov S."/>
            <person name="Sharma T."/>
            <person name="Velzen R.V."/>
            <person name="Ruijter N.D."/>
            <person name="Aanen D.K."/>
            <person name="Win J."/>
            <person name="Kamoun S."/>
            <person name="Bisseling T."/>
            <person name="Huang S."/>
        </authorList>
    </citation>
    <scope>NUCLEOTIDE SEQUENCE [LARGE SCALE GENOMIC DNA]</scope>
    <source>
        <strain evidence="2">DAOM197198w</strain>
    </source>
</reference>
<proteinExistence type="predicted"/>
<dbReference type="HOGENOM" id="CLU_028913_1_1_1"/>
<gene>
    <name evidence="1" type="ORF">RirG_136760</name>
</gene>
<protein>
    <recommendedName>
        <fullName evidence="3">F-box domain-containing protein</fullName>
    </recommendedName>
</protein>
<evidence type="ECO:0008006" key="3">
    <source>
        <dbReference type="Google" id="ProtNLM"/>
    </source>
</evidence>
<dbReference type="EMBL" id="JEMT01022562">
    <property type="protein sequence ID" value="EXX65079.1"/>
    <property type="molecule type" value="Genomic_DNA"/>
</dbReference>
<dbReference type="Gene3D" id="3.80.10.10">
    <property type="entry name" value="Ribonuclease Inhibitor"/>
    <property type="match status" value="1"/>
</dbReference>
<dbReference type="OrthoDB" id="2310810at2759"/>
<dbReference type="AlphaFoldDB" id="A0A015KC59"/>
<evidence type="ECO:0000313" key="1">
    <source>
        <dbReference type="EMBL" id="EXX65079.1"/>
    </source>
</evidence>
<dbReference type="InterPro" id="IPR032675">
    <property type="entry name" value="LRR_dom_sf"/>
</dbReference>
<name>A0A015KC59_RHIIW</name>
<accession>A0A015KC59</accession>
<sequence length="472" mass="55918">MSKLNRDIIYLILQELQDDKKSLYSCLSVNKTWCEMIIPILWNNPWKYLNLKIENYKLLFNVIISYLPNNFRNILNQKFNFLKDSYQKPLFNYINFCRHLNLNEIYKVLYSLFEGYEISTIKNEILNLFINENTKFTHLYIPYQFDYQINLIPGSEKCFSELKYLSCNVNISDNVLTGLVEICKSIKELELFIEIQNNNYGIVKLIETPKKLIDVRLLFGACSEKHSPLYEILEKSLIKHANHIQHFKITKQPSTTILSSFVNLKSLELFDDISWEYLDDLSFPLLQNLKARSVPIKFLTNIIGNTIGNLSEIKIDHISHNEIGNKMIIQAIYKNCPNLKYLKLLFKNSNILELEKLLIKCQYLCGLFIIFEDVWDANVTVDYDHVFEILAKSSPISLFKFKFHYNIEPKLESFKLLFDNWKDRHPILLQTVQYRRYGNSHFDLIESYKAKGIVEKYENVLSEDIFEVFKWV</sequence>
<dbReference type="STRING" id="1432141.A0A015KC59"/>
<evidence type="ECO:0000313" key="2">
    <source>
        <dbReference type="Proteomes" id="UP000022910"/>
    </source>
</evidence>
<organism evidence="1 2">
    <name type="scientific">Rhizophagus irregularis (strain DAOM 197198w)</name>
    <name type="common">Glomus intraradices</name>
    <dbReference type="NCBI Taxonomy" id="1432141"/>
    <lineage>
        <taxon>Eukaryota</taxon>
        <taxon>Fungi</taxon>
        <taxon>Fungi incertae sedis</taxon>
        <taxon>Mucoromycota</taxon>
        <taxon>Glomeromycotina</taxon>
        <taxon>Glomeromycetes</taxon>
        <taxon>Glomerales</taxon>
        <taxon>Glomeraceae</taxon>
        <taxon>Rhizophagus</taxon>
    </lineage>
</organism>